<dbReference type="Pfam" id="PF13622">
    <property type="entry name" value="4HBT_3"/>
    <property type="match status" value="1"/>
</dbReference>
<organism evidence="2 3">
    <name type="scientific">Tsukamurella soli</name>
    <dbReference type="NCBI Taxonomy" id="644556"/>
    <lineage>
        <taxon>Bacteria</taxon>
        <taxon>Bacillati</taxon>
        <taxon>Actinomycetota</taxon>
        <taxon>Actinomycetes</taxon>
        <taxon>Mycobacteriales</taxon>
        <taxon>Tsukamurellaceae</taxon>
        <taxon>Tsukamurella</taxon>
    </lineage>
</organism>
<protein>
    <submittedName>
        <fullName evidence="2">Thioesterase family protein</fullName>
    </submittedName>
</protein>
<reference evidence="3" key="1">
    <citation type="journal article" date="2019" name="Int. J. Syst. Evol. Microbiol.">
        <title>The Global Catalogue of Microorganisms (GCM) 10K type strain sequencing project: providing services to taxonomists for standard genome sequencing and annotation.</title>
        <authorList>
            <consortium name="The Broad Institute Genomics Platform"/>
            <consortium name="The Broad Institute Genome Sequencing Center for Infectious Disease"/>
            <person name="Wu L."/>
            <person name="Ma J."/>
        </authorList>
    </citation>
    <scope>NUCLEOTIDE SEQUENCE [LARGE SCALE GENOMIC DNA]</scope>
    <source>
        <strain evidence="3">JCM 17688</strain>
    </source>
</reference>
<evidence type="ECO:0000259" key="1">
    <source>
        <dbReference type="Pfam" id="PF13622"/>
    </source>
</evidence>
<comment type="caution">
    <text evidence="2">The sequence shown here is derived from an EMBL/GenBank/DDBJ whole genome shotgun (WGS) entry which is preliminary data.</text>
</comment>
<evidence type="ECO:0000313" key="2">
    <source>
        <dbReference type="EMBL" id="GAA4393484.1"/>
    </source>
</evidence>
<dbReference type="RefSeq" id="WP_344995784.1">
    <property type="nucleotide sequence ID" value="NZ_BAABFR010000033.1"/>
</dbReference>
<feature type="domain" description="Acyl-CoA thioesterase-like N-terminal HotDog" evidence="1">
    <location>
        <begin position="38"/>
        <end position="106"/>
    </location>
</feature>
<evidence type="ECO:0000313" key="3">
    <source>
        <dbReference type="Proteomes" id="UP001500635"/>
    </source>
</evidence>
<dbReference type="Proteomes" id="UP001500635">
    <property type="component" value="Unassembled WGS sequence"/>
</dbReference>
<proteinExistence type="predicted"/>
<dbReference type="Gene3D" id="2.40.160.210">
    <property type="entry name" value="Acyl-CoA thioesterase, double hotdog domain"/>
    <property type="match status" value="1"/>
</dbReference>
<sequence length="274" mass="28916">MASGTDPVSFFTTDGDLLVPTPFAVSLWSPKQLAGHGVCGLCARDLERHRPEGFIPARTTVDLFMPVLAEPLRLESEVVRKGRRIVVADTRIVQDGITRARASAVFVTTGDDPPGELWSPTEPLPTPPPVADAWQPPSFPTPGGDGTAWTHDFAALGNADRKAIWQFLPPLVAGEPDSPYARTAVVAENTSLITNTGTAGIGFINADLTMALSRLPVGSGLGLRALDHLAVDGVSTGVATLFDREGPVGTATVVALANTRRQIDLTAARRSPRA</sequence>
<gene>
    <name evidence="2" type="ORF">GCM10023147_24260</name>
</gene>
<dbReference type="InterPro" id="IPR042171">
    <property type="entry name" value="Acyl-CoA_hotdog"/>
</dbReference>
<accession>A0ABP8JN81</accession>
<dbReference type="InterPro" id="IPR049449">
    <property type="entry name" value="TesB_ACOT8-like_N"/>
</dbReference>
<dbReference type="InterPro" id="IPR029069">
    <property type="entry name" value="HotDog_dom_sf"/>
</dbReference>
<name>A0ABP8JN81_9ACTN</name>
<dbReference type="SUPFAM" id="SSF54637">
    <property type="entry name" value="Thioesterase/thiol ester dehydrase-isomerase"/>
    <property type="match status" value="1"/>
</dbReference>
<keyword evidence="3" id="KW-1185">Reference proteome</keyword>
<dbReference type="EMBL" id="BAABFR010000033">
    <property type="protein sequence ID" value="GAA4393484.1"/>
    <property type="molecule type" value="Genomic_DNA"/>
</dbReference>